<dbReference type="Gene3D" id="1.20.5.1000">
    <property type="entry name" value="arf6 gtpase in complex with a specific effector, jip4"/>
    <property type="match status" value="1"/>
</dbReference>
<dbReference type="InterPro" id="IPR032486">
    <property type="entry name" value="JIP_LZII"/>
</dbReference>
<dbReference type="PROSITE" id="PS51777">
    <property type="entry name" value="RH2"/>
    <property type="match status" value="1"/>
</dbReference>
<dbReference type="InterPro" id="IPR039911">
    <property type="entry name" value="JIP3/JIP4"/>
</dbReference>
<dbReference type="Pfam" id="PF16471">
    <property type="entry name" value="JIP_LZII"/>
    <property type="match status" value="1"/>
</dbReference>
<feature type="region of interest" description="Disordered" evidence="5">
    <location>
        <begin position="673"/>
        <end position="758"/>
    </location>
</feature>
<reference evidence="8" key="1">
    <citation type="submission" date="2019-03" db="EMBL/GenBank/DDBJ databases">
        <title>Improved annotation for the trematode Fasciola hepatica.</title>
        <authorList>
            <person name="Choi Y.-J."/>
            <person name="Martin J."/>
            <person name="Mitreva M."/>
        </authorList>
    </citation>
    <scope>NUCLEOTIDE SEQUENCE [LARGE SCALE GENOMIC DNA]</scope>
</reference>
<evidence type="ECO:0000259" key="7">
    <source>
        <dbReference type="PROSITE" id="PS51777"/>
    </source>
</evidence>
<proteinExistence type="predicted"/>
<dbReference type="PANTHER" id="PTHR13886:SF4">
    <property type="entry name" value="JNK-INTERACTING PROTEIN 3"/>
    <property type="match status" value="1"/>
</dbReference>
<feature type="coiled-coil region" evidence="4">
    <location>
        <begin position="138"/>
        <end position="172"/>
    </location>
</feature>
<evidence type="ECO:0000313" key="9">
    <source>
        <dbReference type="Proteomes" id="UP000230066"/>
    </source>
</evidence>
<dbReference type="GO" id="GO:0016192">
    <property type="term" value="P:vesicle-mediated transport"/>
    <property type="evidence" value="ECO:0007669"/>
    <property type="project" value="TreeGrafter"/>
</dbReference>
<evidence type="ECO:0000313" key="8">
    <source>
        <dbReference type="EMBL" id="THD24580.1"/>
    </source>
</evidence>
<gene>
    <name evidence="8" type="ORF">D915_004729</name>
</gene>
<comment type="caution">
    <text evidence="8">The sequence shown here is derived from an EMBL/GenBank/DDBJ whole genome shotgun (WGS) entry which is preliminary data.</text>
</comment>
<name>A0A4E0S1F9_FASHE</name>
<dbReference type="PROSITE" id="PS51776">
    <property type="entry name" value="RH1"/>
    <property type="match status" value="1"/>
</dbReference>
<feature type="domain" description="RH2" evidence="7">
    <location>
        <begin position="488"/>
        <end position="561"/>
    </location>
</feature>
<feature type="coiled-coil region" evidence="4">
    <location>
        <begin position="341"/>
        <end position="368"/>
    </location>
</feature>
<dbReference type="GO" id="GO:0005737">
    <property type="term" value="C:cytoplasm"/>
    <property type="evidence" value="ECO:0007669"/>
    <property type="project" value="UniProtKB-SubCell"/>
</dbReference>
<dbReference type="InterPro" id="IPR034743">
    <property type="entry name" value="RH1"/>
</dbReference>
<organism evidence="8 9">
    <name type="scientific">Fasciola hepatica</name>
    <name type="common">Liver fluke</name>
    <dbReference type="NCBI Taxonomy" id="6192"/>
    <lineage>
        <taxon>Eukaryota</taxon>
        <taxon>Metazoa</taxon>
        <taxon>Spiralia</taxon>
        <taxon>Lophotrochozoa</taxon>
        <taxon>Platyhelminthes</taxon>
        <taxon>Trematoda</taxon>
        <taxon>Digenea</taxon>
        <taxon>Plagiorchiida</taxon>
        <taxon>Echinostomata</taxon>
        <taxon>Echinostomatoidea</taxon>
        <taxon>Fasciolidae</taxon>
        <taxon>Fasciola</taxon>
    </lineage>
</organism>
<evidence type="ECO:0000259" key="6">
    <source>
        <dbReference type="PROSITE" id="PS51776"/>
    </source>
</evidence>
<feature type="region of interest" description="Disordered" evidence="5">
    <location>
        <begin position="528"/>
        <end position="550"/>
    </location>
</feature>
<protein>
    <submittedName>
        <fullName evidence="8">JNK-interacting protein 3</fullName>
    </submittedName>
</protein>
<keyword evidence="9" id="KW-1185">Reference proteome</keyword>
<dbReference type="GO" id="GO:0005078">
    <property type="term" value="F:MAP-kinase scaffold activity"/>
    <property type="evidence" value="ECO:0007669"/>
    <property type="project" value="InterPro"/>
</dbReference>
<dbReference type="Proteomes" id="UP000230066">
    <property type="component" value="Unassembled WGS sequence"/>
</dbReference>
<dbReference type="GO" id="GO:0019894">
    <property type="term" value="F:kinesin binding"/>
    <property type="evidence" value="ECO:0007669"/>
    <property type="project" value="TreeGrafter"/>
</dbReference>
<evidence type="ECO:0000256" key="2">
    <source>
        <dbReference type="ARBA" id="ARBA00022490"/>
    </source>
</evidence>
<feature type="domain" description="RH1" evidence="6">
    <location>
        <begin position="3"/>
        <end position="91"/>
    </location>
</feature>
<keyword evidence="3 4" id="KW-0175">Coiled coil</keyword>
<evidence type="ECO:0000256" key="4">
    <source>
        <dbReference type="SAM" id="Coils"/>
    </source>
</evidence>
<accession>A0A4E0S1F9</accession>
<dbReference type="GO" id="GO:0008432">
    <property type="term" value="F:JUN kinase binding"/>
    <property type="evidence" value="ECO:0007669"/>
    <property type="project" value="TreeGrafter"/>
</dbReference>
<keyword evidence="2" id="KW-0963">Cytoplasm</keyword>
<comment type="subcellular location">
    <subcellularLocation>
        <location evidence="1">Cytoplasm</location>
    </subcellularLocation>
</comment>
<dbReference type="PANTHER" id="PTHR13886">
    <property type="entry name" value="JNK/SAPK-ASSOCIATED PROTEIN"/>
    <property type="match status" value="1"/>
</dbReference>
<evidence type="ECO:0000256" key="3">
    <source>
        <dbReference type="ARBA" id="ARBA00023054"/>
    </source>
</evidence>
<dbReference type="InterPro" id="IPR034744">
    <property type="entry name" value="RH2"/>
</dbReference>
<dbReference type="GO" id="GO:0030159">
    <property type="term" value="F:signaling receptor complex adaptor activity"/>
    <property type="evidence" value="ECO:0007669"/>
    <property type="project" value="TreeGrafter"/>
</dbReference>
<dbReference type="EMBL" id="JXXN02001528">
    <property type="protein sequence ID" value="THD24580.1"/>
    <property type="molecule type" value="Genomic_DNA"/>
</dbReference>
<sequence length="758" mass="84190">MSTKKEPRVLGDTNGLAPRVYQLAQLVCRELEILRESHGETTYQSLLPLSLRILEEMNQIYSERNKLDLDLNLQVAEKNDILFQLERANKLRFVADQRVHYLEDELIGLKKDSQLKIEKLESLLRHREMLTRNAEEHALRLEERDAQLQTELNAAQDRYNELLRAHVDLLERNKLAGSDCGSQRTTVFEHLDVTKSSVNSLANDQNYPLDGTKVSDPNIYDPRRPNDDEYLVAEPSVLLAPMRSADRVSSFINLLDESMDCESVVAPSTTTDAEDDDEAVRISEAADCTENSYGMMKEVEKLISENMELSATKNALNVVKNDLIRKLDDVTGEKLLLTRELESIRLSRDQTRNEANRLVRQVHDCQNKISHLVARLKLYEDVDEIALNNLRQSSAHLPHATSCLVLNTDSVSSLAVPSAPLTNLKTMSKMSGSMNCMNVKKDRRVAASMMNLTTTHPVLVTEGSSGVACPSSDTTRLDEAMRNAKLGEPCFTKREMARVIAERNHYKESFIELQEALRHMESLRAERFGEDGRSGSRLRTHSNSPINSRSNRPISLAQQILVAIQNAAGDFANGVSGFFLDMEPLFVPSVPSEAQQHYMDFSSDWSPQSTSADLPGGAHSSELRRMFSHLIGHAAGHGTEAFLGTGNDFAATVNSQSLTNTTQRLLDRHYASQASASPDHVSAVPGSSHHPRNRTPSNILSSLPTSATNVCTRPMASVGSPTVGRGQGANSHRDTSTNPTKLSDSSRENVLDEALVIQ</sequence>
<evidence type="ECO:0000256" key="1">
    <source>
        <dbReference type="ARBA" id="ARBA00004496"/>
    </source>
</evidence>
<evidence type="ECO:0000256" key="5">
    <source>
        <dbReference type="SAM" id="MobiDB-lite"/>
    </source>
</evidence>
<dbReference type="AlphaFoldDB" id="A0A4E0S1F9"/>
<feature type="compositionally biased region" description="Polar residues" evidence="5">
    <location>
        <begin position="694"/>
        <end position="711"/>
    </location>
</feature>